<evidence type="ECO:0000313" key="6">
    <source>
        <dbReference type="Proteomes" id="UP000001203"/>
    </source>
</evidence>
<dbReference type="GO" id="GO:0031956">
    <property type="term" value="F:medium-chain fatty acid-CoA ligase activity"/>
    <property type="evidence" value="ECO:0007669"/>
    <property type="project" value="TreeGrafter"/>
</dbReference>
<dbReference type="PANTHER" id="PTHR43201">
    <property type="entry name" value="ACYL-COA SYNTHETASE"/>
    <property type="match status" value="1"/>
</dbReference>
<dbReference type="Proteomes" id="UP000001203">
    <property type="component" value="Chromosome circular"/>
</dbReference>
<dbReference type="PROSITE" id="PS00455">
    <property type="entry name" value="AMP_BINDING"/>
    <property type="match status" value="1"/>
</dbReference>
<feature type="domain" description="AMP-binding enzyme C-terminal" evidence="4">
    <location>
        <begin position="371"/>
        <end position="445"/>
    </location>
</feature>
<keyword evidence="6" id="KW-1185">Reference proteome</keyword>
<dbReference type="AlphaFoldDB" id="B1WXW8"/>
<proteinExistence type="inferred from homology"/>
<dbReference type="InterPro" id="IPR000873">
    <property type="entry name" value="AMP-dep_synth/lig_dom"/>
</dbReference>
<dbReference type="InterPro" id="IPR020845">
    <property type="entry name" value="AMP-binding_CS"/>
</dbReference>
<dbReference type="Pfam" id="PF13193">
    <property type="entry name" value="AMP-binding_C"/>
    <property type="match status" value="1"/>
</dbReference>
<dbReference type="EMBL" id="CP000806">
    <property type="protein sequence ID" value="ACB50955.1"/>
    <property type="molecule type" value="Genomic_DNA"/>
</dbReference>
<gene>
    <name evidence="5" type="primary">menE</name>
    <name evidence="5" type="ordered locus">cce_1605</name>
</gene>
<dbReference type="InterPro" id="IPR042099">
    <property type="entry name" value="ANL_N_sf"/>
</dbReference>
<feature type="domain" description="AMP-dependent synthetase/ligase" evidence="3">
    <location>
        <begin position="122"/>
        <end position="308"/>
    </location>
</feature>
<reference evidence="5 6" key="1">
    <citation type="journal article" date="2008" name="Proc. Natl. Acad. Sci. U.S.A.">
        <title>The genome of Cyanothece 51142, a unicellular diazotrophic cyanobacterium important in the marine nitrogen cycle.</title>
        <authorList>
            <person name="Welsh E.A."/>
            <person name="Liberton M."/>
            <person name="Stoeckel J."/>
            <person name="Loh T."/>
            <person name="Elvitigala T."/>
            <person name="Wang C."/>
            <person name="Wollam A."/>
            <person name="Fulton R.S."/>
            <person name="Clifton S.W."/>
            <person name="Jacobs J.M."/>
            <person name="Aurora R."/>
            <person name="Ghosh B.K."/>
            <person name="Sherman L.A."/>
            <person name="Smith R.D."/>
            <person name="Wilson R.K."/>
            <person name="Pakrasi H.B."/>
        </authorList>
    </citation>
    <scope>NUCLEOTIDE SEQUENCE [LARGE SCALE GENOMIC DNA]</scope>
    <source>
        <strain evidence="6">ATCC 51142 / BH68</strain>
    </source>
</reference>
<evidence type="ECO:0000259" key="3">
    <source>
        <dbReference type="Pfam" id="PF00501"/>
    </source>
</evidence>
<dbReference type="Pfam" id="PF00501">
    <property type="entry name" value="AMP-binding"/>
    <property type="match status" value="1"/>
</dbReference>
<dbReference type="InterPro" id="IPR045851">
    <property type="entry name" value="AMP-bd_C_sf"/>
</dbReference>
<protein>
    <submittedName>
        <fullName evidence="5">O-succinylbenzoic acid CoA ligase</fullName>
    </submittedName>
</protein>
<dbReference type="InterPro" id="IPR025110">
    <property type="entry name" value="AMP-bd_C"/>
</dbReference>
<keyword evidence="2 5" id="KW-0436">Ligase</keyword>
<name>B1WXW8_CROS5</name>
<dbReference type="Gene3D" id="3.30.300.30">
    <property type="match status" value="1"/>
</dbReference>
<dbReference type="PANTHER" id="PTHR43201:SF5">
    <property type="entry name" value="MEDIUM-CHAIN ACYL-COA LIGASE ACSF2, MITOCHONDRIAL"/>
    <property type="match status" value="1"/>
</dbReference>
<sequence length="461" mass="53166">MIRNLKISPKREKKMNDILEIIETRLNQEWIIGCESQLFYHLTQHHIEQLTELKKINHNPRIILVQKNNDYLNFLAAFLASIITKCHVFLCDQRWQDKEWIEVLHLIQPHLILGIDINYSIKKHQTPLQLPDQSLIMIPTGGTSGKIRFAIHTWKTLSASVQGFTDFFDLQKVNSFCLLPLHHVSGLMQFIRSFLTQGKIIIYPYTDLKNGIIPSLKFDDFFISLVPTQLQLLLTLNPNFLRQFKTILLGGAPPWNSLLITSRHYSLNLSPTYGMTETASQIVTLKPEKFLQKNNSTGQVLPHANVTINQDKIIEIIKTTSLYFGYYPHYEPQPCLITDDLGYFDDENYLHILGRNSQKIITGGENVFPKEIEDVILATNLVKDISIIGVANQQWGELVTAIYVPQDEQIDVDMIRERIKSQLSPVKQPKHWIQVQELPRNQQGKLNYQALQKIAVTNLKP</sequence>
<dbReference type="KEGG" id="cyt:cce_1605"/>
<accession>B1WXW8</accession>
<dbReference type="HOGENOM" id="CLU_000022_59_3_3"/>
<evidence type="ECO:0000256" key="1">
    <source>
        <dbReference type="ARBA" id="ARBA00006432"/>
    </source>
</evidence>
<evidence type="ECO:0000259" key="4">
    <source>
        <dbReference type="Pfam" id="PF13193"/>
    </source>
</evidence>
<dbReference type="NCBIfam" id="NF005662">
    <property type="entry name" value="PRK07445.1-4"/>
    <property type="match status" value="1"/>
</dbReference>
<dbReference type="eggNOG" id="COG0318">
    <property type="taxonomic scope" value="Bacteria"/>
</dbReference>
<organism evidence="5 6">
    <name type="scientific">Crocosphaera subtropica (strain ATCC 51142 / BH68)</name>
    <name type="common">Cyanothece sp. (strain ATCC 51142)</name>
    <dbReference type="NCBI Taxonomy" id="43989"/>
    <lineage>
        <taxon>Bacteria</taxon>
        <taxon>Bacillati</taxon>
        <taxon>Cyanobacteriota</taxon>
        <taxon>Cyanophyceae</taxon>
        <taxon>Oscillatoriophycideae</taxon>
        <taxon>Chroococcales</taxon>
        <taxon>Aphanothecaceae</taxon>
        <taxon>Crocosphaera</taxon>
        <taxon>Crocosphaera subtropica</taxon>
    </lineage>
</organism>
<dbReference type="SUPFAM" id="SSF56801">
    <property type="entry name" value="Acetyl-CoA synthetase-like"/>
    <property type="match status" value="1"/>
</dbReference>
<evidence type="ECO:0000313" key="5">
    <source>
        <dbReference type="EMBL" id="ACB50955.1"/>
    </source>
</evidence>
<dbReference type="STRING" id="43989.cce_1605"/>
<dbReference type="Gene3D" id="3.40.50.12780">
    <property type="entry name" value="N-terminal domain of ligase-like"/>
    <property type="match status" value="1"/>
</dbReference>
<dbReference type="GO" id="GO:0006631">
    <property type="term" value="P:fatty acid metabolic process"/>
    <property type="evidence" value="ECO:0007669"/>
    <property type="project" value="TreeGrafter"/>
</dbReference>
<comment type="similarity">
    <text evidence="1">Belongs to the ATP-dependent AMP-binding enzyme family.</text>
</comment>
<evidence type="ECO:0000256" key="2">
    <source>
        <dbReference type="ARBA" id="ARBA00022598"/>
    </source>
</evidence>